<proteinExistence type="predicted"/>
<organism evidence="1 2">
    <name type="scientific">Sphingobacterium deserti</name>
    <dbReference type="NCBI Taxonomy" id="1229276"/>
    <lineage>
        <taxon>Bacteria</taxon>
        <taxon>Pseudomonadati</taxon>
        <taxon>Bacteroidota</taxon>
        <taxon>Sphingobacteriia</taxon>
        <taxon>Sphingobacteriales</taxon>
        <taxon>Sphingobacteriaceae</taxon>
        <taxon>Sphingobacterium</taxon>
    </lineage>
</organism>
<reference evidence="1 2" key="2">
    <citation type="journal article" date="2015" name="PLoS ONE">
        <title>Whole-Genome Optical Mapping and Finished Genome Sequence of Sphingobacterium deserti sp. nov., a New Species Isolated from the Western Desert of China.</title>
        <authorList>
            <person name="Teng C."/>
            <person name="Zhou Z."/>
            <person name="Molnar I."/>
            <person name="Li X."/>
            <person name="Tang R."/>
            <person name="Chen M."/>
            <person name="Wang L."/>
            <person name="Su S."/>
            <person name="Zhang W."/>
            <person name="Lin M."/>
        </authorList>
    </citation>
    <scope>NUCLEOTIDE SEQUENCE [LARGE SCALE GENOMIC DNA]</scope>
    <source>
        <strain evidence="2">ACCC05744</strain>
    </source>
</reference>
<evidence type="ECO:0000313" key="1">
    <source>
        <dbReference type="EMBL" id="KGE14599.1"/>
    </source>
</evidence>
<dbReference type="OrthoDB" id="699839at2"/>
<dbReference type="Proteomes" id="UP000031802">
    <property type="component" value="Unassembled WGS sequence"/>
</dbReference>
<protein>
    <submittedName>
        <fullName evidence="1">Uncharacterized protein</fullName>
    </submittedName>
</protein>
<dbReference type="RefSeq" id="WP_037497457.1">
    <property type="nucleotide sequence ID" value="NZ_JJMU01000024.1"/>
</dbReference>
<dbReference type="EMBL" id="JJMU01000024">
    <property type="protein sequence ID" value="KGE14599.1"/>
    <property type="molecule type" value="Genomic_DNA"/>
</dbReference>
<sequence length="108" mass="12664">MEFRLTNAQYLPSGSFDGKILAYDFQNVNDDSIKNILVKIAGAYAEWRHEYQLSEADMIKFVLKAIESDLISNKFTKDWHTFEIYSDSKPPINFTYRDFDLKNYTISC</sequence>
<accession>A0A0B8T7S3</accession>
<comment type="caution">
    <text evidence="1">The sequence shown here is derived from an EMBL/GenBank/DDBJ whole genome shotgun (WGS) entry which is preliminary data.</text>
</comment>
<gene>
    <name evidence="1" type="ORF">DI53_1628</name>
</gene>
<dbReference type="PATRIC" id="fig|1229276.3.peg.1681"/>
<dbReference type="AlphaFoldDB" id="A0A0B8T7S3"/>
<keyword evidence="2" id="KW-1185">Reference proteome</keyword>
<reference evidence="2" key="1">
    <citation type="submission" date="2014-04" db="EMBL/GenBank/DDBJ databases">
        <title>Whole-Genome optical mapping and complete genome sequence of Sphingobacterium deserti sp. nov., a new spaces isolated from desert in the west of China.</title>
        <authorList>
            <person name="Teng C."/>
            <person name="Zhou Z."/>
            <person name="Li X."/>
            <person name="Chen M."/>
            <person name="Lin M."/>
            <person name="Wang L."/>
            <person name="Su S."/>
            <person name="Zhang C."/>
            <person name="Zhang W."/>
        </authorList>
    </citation>
    <scope>NUCLEOTIDE SEQUENCE [LARGE SCALE GENOMIC DNA]</scope>
    <source>
        <strain evidence="2">ACCC05744</strain>
    </source>
</reference>
<name>A0A0B8T7S3_9SPHI</name>
<evidence type="ECO:0000313" key="2">
    <source>
        <dbReference type="Proteomes" id="UP000031802"/>
    </source>
</evidence>